<name>A0AA88MTU9_CHASR</name>
<evidence type="ECO:0000313" key="1">
    <source>
        <dbReference type="EMBL" id="KAK2845061.1"/>
    </source>
</evidence>
<sequence length="132" mass="14739">MASPFTAGLHKKNSSFLRERQHEDIKENPGLHSVDPGASRCCSRPGMCSVQQGNSSLYWWPIRVTYRHHVGGGGNRDFRLLDKAPSPPAADHRNVATQHQFARHMVAVHHGAIVGLSTFTRRGQCQMKLRSD</sequence>
<gene>
    <name evidence="1" type="ORF">Q5P01_011720</name>
</gene>
<keyword evidence="2" id="KW-1185">Reference proteome</keyword>
<organism evidence="1 2">
    <name type="scientific">Channa striata</name>
    <name type="common">Snakehead murrel</name>
    <name type="synonym">Ophicephalus striatus</name>
    <dbReference type="NCBI Taxonomy" id="64152"/>
    <lineage>
        <taxon>Eukaryota</taxon>
        <taxon>Metazoa</taxon>
        <taxon>Chordata</taxon>
        <taxon>Craniata</taxon>
        <taxon>Vertebrata</taxon>
        <taxon>Euteleostomi</taxon>
        <taxon>Actinopterygii</taxon>
        <taxon>Neopterygii</taxon>
        <taxon>Teleostei</taxon>
        <taxon>Neoteleostei</taxon>
        <taxon>Acanthomorphata</taxon>
        <taxon>Anabantaria</taxon>
        <taxon>Anabantiformes</taxon>
        <taxon>Channoidei</taxon>
        <taxon>Channidae</taxon>
        <taxon>Channa</taxon>
    </lineage>
</organism>
<accession>A0AA88MTU9</accession>
<protein>
    <submittedName>
        <fullName evidence="1">Uncharacterized protein</fullName>
    </submittedName>
</protein>
<reference evidence="1" key="1">
    <citation type="submission" date="2023-07" db="EMBL/GenBank/DDBJ databases">
        <title>Chromosome-level Genome Assembly of Striped Snakehead (Channa striata).</title>
        <authorList>
            <person name="Liu H."/>
        </authorList>
    </citation>
    <scope>NUCLEOTIDE SEQUENCE</scope>
    <source>
        <strain evidence="1">Gz</strain>
        <tissue evidence="1">Muscle</tissue>
    </source>
</reference>
<comment type="caution">
    <text evidence="1">The sequence shown here is derived from an EMBL/GenBank/DDBJ whole genome shotgun (WGS) entry which is preliminary data.</text>
</comment>
<dbReference type="AlphaFoldDB" id="A0AA88MTU9"/>
<dbReference type="EMBL" id="JAUPFM010000008">
    <property type="protein sequence ID" value="KAK2845061.1"/>
    <property type="molecule type" value="Genomic_DNA"/>
</dbReference>
<proteinExistence type="predicted"/>
<evidence type="ECO:0000313" key="2">
    <source>
        <dbReference type="Proteomes" id="UP001187415"/>
    </source>
</evidence>
<dbReference type="Proteomes" id="UP001187415">
    <property type="component" value="Unassembled WGS sequence"/>
</dbReference>